<dbReference type="AlphaFoldDB" id="A0AAJ2QX16"/>
<dbReference type="GO" id="GO:0046872">
    <property type="term" value="F:metal ion binding"/>
    <property type="evidence" value="ECO:0007669"/>
    <property type="project" value="UniProtKB-KW"/>
</dbReference>
<comment type="cofactor">
    <cofactor evidence="1">
        <name>Fe(2+)</name>
        <dbReference type="ChEBI" id="CHEBI:29033"/>
    </cofactor>
</comment>
<keyword evidence="3" id="KW-0408">Iron</keyword>
<organism evidence="5 6">
    <name type="scientific">Delftia acidovorans</name>
    <name type="common">Pseudomonas acidovorans</name>
    <name type="synonym">Comamonas acidovorans</name>
    <dbReference type="NCBI Taxonomy" id="80866"/>
    <lineage>
        <taxon>Bacteria</taxon>
        <taxon>Pseudomonadati</taxon>
        <taxon>Pseudomonadota</taxon>
        <taxon>Betaproteobacteria</taxon>
        <taxon>Burkholderiales</taxon>
        <taxon>Comamonadaceae</taxon>
        <taxon>Delftia</taxon>
    </lineage>
</organism>
<reference evidence="5" key="1">
    <citation type="submission" date="2023-11" db="EMBL/GenBank/DDBJ databases">
        <title>Identification and selenium tolerance of Delftia acidovorans R3-25.</title>
        <authorList>
            <person name="Zhang S."/>
            <person name="Liu Y."/>
            <person name="Guo Y."/>
        </authorList>
    </citation>
    <scope>NUCLEOTIDE SEQUENCE</scope>
    <source>
        <strain evidence="5">R3-25</strain>
    </source>
</reference>
<dbReference type="InterPro" id="IPR003347">
    <property type="entry name" value="JmjC_dom"/>
</dbReference>
<dbReference type="Proteomes" id="UP001287445">
    <property type="component" value="Unassembled WGS sequence"/>
</dbReference>
<evidence type="ECO:0000313" key="5">
    <source>
        <dbReference type="EMBL" id="MDX4953539.1"/>
    </source>
</evidence>
<dbReference type="SUPFAM" id="SSF51197">
    <property type="entry name" value="Clavaminate synthase-like"/>
    <property type="match status" value="1"/>
</dbReference>
<dbReference type="RefSeq" id="WP_319073015.1">
    <property type="nucleotide sequence ID" value="NZ_JAWWMZ010000003.1"/>
</dbReference>
<gene>
    <name evidence="5" type="ORF">SGN30_08895</name>
</gene>
<keyword evidence="2" id="KW-0479">Metal-binding</keyword>
<dbReference type="PANTHER" id="PTHR13096">
    <property type="entry name" value="MINA53 MYC INDUCED NUCLEAR ANTIGEN"/>
    <property type="match status" value="1"/>
</dbReference>
<evidence type="ECO:0000256" key="3">
    <source>
        <dbReference type="ARBA" id="ARBA00023004"/>
    </source>
</evidence>
<dbReference type="Gene3D" id="2.60.120.650">
    <property type="entry name" value="Cupin"/>
    <property type="match status" value="1"/>
</dbReference>
<evidence type="ECO:0000259" key="4">
    <source>
        <dbReference type="PROSITE" id="PS51184"/>
    </source>
</evidence>
<dbReference type="PANTHER" id="PTHR13096:SF8">
    <property type="entry name" value="RIBOSOMAL OXYGENASE 1"/>
    <property type="match status" value="1"/>
</dbReference>
<evidence type="ECO:0000256" key="1">
    <source>
        <dbReference type="ARBA" id="ARBA00001954"/>
    </source>
</evidence>
<comment type="caution">
    <text evidence="5">The sequence shown here is derived from an EMBL/GenBank/DDBJ whole genome shotgun (WGS) entry which is preliminary data.</text>
</comment>
<dbReference type="SMART" id="SM00558">
    <property type="entry name" value="JmjC"/>
    <property type="match status" value="1"/>
</dbReference>
<sequence length="298" mass="33707">MKNLINFDLTKEAFNEGIADRNIHLVRGAVEPMLFSWSDMDSALYYSDITPPFMHLHKNGIIPSEMYIEEFKAGSRTMQRLDTHAVQSLLKTGATAILNRIDSRQELVRRLCEEVASFTNAETTANAYLAFSGEGSFGSHWDTHDVMAIQLIGKKHWRVYAPTYKSPLPGQTSKSFDSTCPTDPIFDGVLEAGDLLYVPRGWWHEVLPIGETLHVAIGIYPPHVLNYVAWFLEKNIKHHEELRKTLRSCTTTKEVVSNACHVLTEGLNDPEVLKAFMDDVNKEMVKPRVPFSLKSLSI</sequence>
<protein>
    <submittedName>
        <fullName evidence="5">Cupin domain-containing protein</fullName>
    </submittedName>
</protein>
<name>A0AAJ2QX16_DELAC</name>
<dbReference type="PROSITE" id="PS51184">
    <property type="entry name" value="JMJC"/>
    <property type="match status" value="1"/>
</dbReference>
<evidence type="ECO:0000256" key="2">
    <source>
        <dbReference type="ARBA" id="ARBA00022723"/>
    </source>
</evidence>
<accession>A0AAJ2QX16</accession>
<proteinExistence type="predicted"/>
<dbReference type="InterPro" id="IPR039994">
    <property type="entry name" value="NO66-like"/>
</dbReference>
<dbReference type="Pfam" id="PF08007">
    <property type="entry name" value="JmjC_2"/>
    <property type="match status" value="1"/>
</dbReference>
<feature type="domain" description="JmjC" evidence="4">
    <location>
        <begin position="90"/>
        <end position="236"/>
    </location>
</feature>
<dbReference type="EMBL" id="JAWWMZ010000003">
    <property type="protein sequence ID" value="MDX4953539.1"/>
    <property type="molecule type" value="Genomic_DNA"/>
</dbReference>
<evidence type="ECO:0000313" key="6">
    <source>
        <dbReference type="Proteomes" id="UP001287445"/>
    </source>
</evidence>